<evidence type="ECO:0000313" key="3">
    <source>
        <dbReference type="Proteomes" id="UP001304683"/>
    </source>
</evidence>
<evidence type="ECO:0000313" key="2">
    <source>
        <dbReference type="EMBL" id="WPD18994.1"/>
    </source>
</evidence>
<accession>A0ABZ0QP25</accession>
<dbReference type="SMART" id="SM00530">
    <property type="entry name" value="HTH_XRE"/>
    <property type="match status" value="1"/>
</dbReference>
<reference evidence="2 3" key="1">
    <citation type="submission" date="2023-08" db="EMBL/GenBank/DDBJ databases">
        <title>Genome sequence of Thermaerobacter compostii strain Ins1, a spore-forming filamentous bacterium isolated from a deep geothermal reservoir.</title>
        <authorList>
            <person name="Bregnard D."/>
            <person name="Gonzalez D."/>
            <person name="Junier P."/>
        </authorList>
    </citation>
    <scope>NUCLEOTIDE SEQUENCE [LARGE SCALE GENOMIC DNA]</scope>
    <source>
        <strain evidence="2 3">Ins1</strain>
    </source>
</reference>
<dbReference type="InterPro" id="IPR001387">
    <property type="entry name" value="Cro/C1-type_HTH"/>
</dbReference>
<dbReference type="Gene3D" id="1.10.260.40">
    <property type="entry name" value="lambda repressor-like DNA-binding domains"/>
    <property type="match status" value="1"/>
</dbReference>
<dbReference type="EMBL" id="CP132508">
    <property type="protein sequence ID" value="WPD18994.1"/>
    <property type="molecule type" value="Genomic_DNA"/>
</dbReference>
<gene>
    <name evidence="2" type="ORF">Q5761_11690</name>
</gene>
<dbReference type="SUPFAM" id="SSF47413">
    <property type="entry name" value="lambda repressor-like DNA-binding domains"/>
    <property type="match status" value="1"/>
</dbReference>
<evidence type="ECO:0000259" key="1">
    <source>
        <dbReference type="SMART" id="SM00530"/>
    </source>
</evidence>
<dbReference type="Proteomes" id="UP001304683">
    <property type="component" value="Chromosome"/>
</dbReference>
<protein>
    <submittedName>
        <fullName evidence="2">Helix-turn-helix domain-containing protein</fullName>
    </submittedName>
</protein>
<name>A0ABZ0QP25_9FIRM</name>
<sequence length="249" mass="28825">MVEEHLPGDHKRKQALAARLKAIRESYGLRQADMERIASELTHARIRQWELPDLIRAKPRLASLVILSRAFGYPYEYFWPPLAEDRYELDPGAIRDELMALSEKLRDRGLSKEETERYTQLLELEQRLASQRHLGQFARPHLHLVCVLDEFYERPEHLPKPLDAWAGAWVMPVPGAEPTDQVYAYCLPTDSGLPAGTWVLFRPRFDGRVERGRWVFGNRRGTPYVGRTAPDDPDFVVIGEVLLVLYQPR</sequence>
<dbReference type="RefSeq" id="WP_318750680.1">
    <property type="nucleotide sequence ID" value="NZ_CP132508.1"/>
</dbReference>
<organism evidence="2 3">
    <name type="scientific">Thermaerobacter composti</name>
    <dbReference type="NCBI Taxonomy" id="554949"/>
    <lineage>
        <taxon>Bacteria</taxon>
        <taxon>Bacillati</taxon>
        <taxon>Bacillota</taxon>
        <taxon>Clostridia</taxon>
        <taxon>Eubacteriales</taxon>
        <taxon>Clostridiales Family XVII. Incertae Sedis</taxon>
        <taxon>Thermaerobacter</taxon>
    </lineage>
</organism>
<keyword evidence="3" id="KW-1185">Reference proteome</keyword>
<proteinExistence type="predicted"/>
<dbReference type="InterPro" id="IPR010982">
    <property type="entry name" value="Lambda_DNA-bd_dom_sf"/>
</dbReference>
<feature type="domain" description="HTH cro/C1-type" evidence="1">
    <location>
        <begin position="19"/>
        <end position="78"/>
    </location>
</feature>
<dbReference type="CDD" id="cd00093">
    <property type="entry name" value="HTH_XRE"/>
    <property type="match status" value="1"/>
</dbReference>